<dbReference type="EMBL" id="JTAK01000001">
    <property type="protein sequence ID" value="KHO66088.1"/>
    <property type="molecule type" value="Genomic_DNA"/>
</dbReference>
<comment type="caution">
    <text evidence="1">The sequence shown here is derived from an EMBL/GenBank/DDBJ whole genome shotgun (WGS) entry which is preliminary data.</text>
</comment>
<evidence type="ECO:0000313" key="1">
    <source>
        <dbReference type="EMBL" id="KHO66088.1"/>
    </source>
</evidence>
<dbReference type="CDD" id="cd11374">
    <property type="entry name" value="CE4_u10"/>
    <property type="match status" value="1"/>
</dbReference>
<dbReference type="OrthoDB" id="9793440at2"/>
<protein>
    <submittedName>
        <fullName evidence="1">Deacetylase</fullName>
    </submittedName>
</protein>
<dbReference type="RefSeq" id="WP_039605644.1">
    <property type="nucleotide sequence ID" value="NZ_FMUP01000008.1"/>
</dbReference>
<dbReference type="InterPro" id="IPR018763">
    <property type="entry name" value="DUF2334"/>
</dbReference>
<dbReference type="Proteomes" id="UP000030980">
    <property type="component" value="Unassembled WGS sequence"/>
</dbReference>
<dbReference type="STRING" id="706570.PT85_00375"/>
<sequence length="252" mass="29127">MAERHLLIVLHDVAPPGWPQYRPFVEALDQLGPLPLSWLVVPNFHHRHPLQASPLRDILEQRLARGDELILHGFHHCDDEPPPRDPRDWFMRRVYTREGEFFRLDEQRAGERLARGVELFKRLGWPLQGFVAPAWLMSAGTRRALARSGLRYTSDPRSLLLLPNFTALPAPTLVWTSRSAWRRGLSQAWCAAQLRRYQQAPVLRLALHPEDLRHPSGRAFWLATVRRLLDSGRIPLTKAAWLEHCRTQRAAA</sequence>
<reference evidence="1 2" key="1">
    <citation type="submission" date="2014-11" db="EMBL/GenBank/DDBJ databases">
        <title>Genome sequence of Pseudomonas tuomuerensis JCM 14085.</title>
        <authorList>
            <person name="Shin S.-K."/>
            <person name="Yi H."/>
        </authorList>
    </citation>
    <scope>NUCLEOTIDE SEQUENCE [LARGE SCALE GENOMIC DNA]</scope>
    <source>
        <strain evidence="1 2">JCM 14085</strain>
    </source>
</reference>
<accession>A0A0B3BNK8</accession>
<keyword evidence="2" id="KW-1185">Reference proteome</keyword>
<gene>
    <name evidence="1" type="ORF">PT85_00375</name>
</gene>
<dbReference type="Gene3D" id="3.20.20.370">
    <property type="entry name" value="Glycoside hydrolase/deacetylase"/>
    <property type="match status" value="1"/>
</dbReference>
<name>A0A0B3BNK8_9PSED</name>
<dbReference type="InterPro" id="IPR011330">
    <property type="entry name" value="Glyco_hydro/deAcase_b/a-brl"/>
</dbReference>
<dbReference type="GO" id="GO:0005975">
    <property type="term" value="P:carbohydrate metabolic process"/>
    <property type="evidence" value="ECO:0007669"/>
    <property type="project" value="InterPro"/>
</dbReference>
<dbReference type="SUPFAM" id="SSF88713">
    <property type="entry name" value="Glycoside hydrolase/deacetylase"/>
    <property type="match status" value="1"/>
</dbReference>
<dbReference type="AlphaFoldDB" id="A0A0B3BNK8"/>
<organism evidence="1 2">
    <name type="scientific">Pseudomonas flexibilis</name>
    <dbReference type="NCBI Taxonomy" id="706570"/>
    <lineage>
        <taxon>Bacteria</taxon>
        <taxon>Pseudomonadati</taxon>
        <taxon>Pseudomonadota</taxon>
        <taxon>Gammaproteobacteria</taxon>
        <taxon>Pseudomonadales</taxon>
        <taxon>Pseudomonadaceae</taxon>
        <taxon>Pseudomonas</taxon>
    </lineage>
</organism>
<evidence type="ECO:0000313" key="2">
    <source>
        <dbReference type="Proteomes" id="UP000030980"/>
    </source>
</evidence>
<proteinExistence type="predicted"/>
<dbReference type="Pfam" id="PF10096">
    <property type="entry name" value="DUF2334"/>
    <property type="match status" value="1"/>
</dbReference>